<comment type="caution">
    <text evidence="1">The sequence shown here is derived from an EMBL/GenBank/DDBJ whole genome shotgun (WGS) entry which is preliminary data.</text>
</comment>
<keyword evidence="2" id="KW-1185">Reference proteome</keyword>
<reference evidence="1 2" key="1">
    <citation type="journal article" date="2015" name="Genome Announc.">
        <title>Expanding the biotechnology potential of lactobacilli through comparative genomics of 213 strains and associated genera.</title>
        <authorList>
            <person name="Sun Z."/>
            <person name="Harris H.M."/>
            <person name="McCann A."/>
            <person name="Guo C."/>
            <person name="Argimon S."/>
            <person name="Zhang W."/>
            <person name="Yang X."/>
            <person name="Jeffery I.B."/>
            <person name="Cooney J.C."/>
            <person name="Kagawa T.F."/>
            <person name="Liu W."/>
            <person name="Song Y."/>
            <person name="Salvetti E."/>
            <person name="Wrobel A."/>
            <person name="Rasinkangas P."/>
            <person name="Parkhill J."/>
            <person name="Rea M.C."/>
            <person name="O'Sullivan O."/>
            <person name="Ritari J."/>
            <person name="Douillard F.P."/>
            <person name="Paul Ross R."/>
            <person name="Yang R."/>
            <person name="Briner A.E."/>
            <person name="Felis G.E."/>
            <person name="de Vos W.M."/>
            <person name="Barrangou R."/>
            <person name="Klaenhammer T.R."/>
            <person name="Caufield P.W."/>
            <person name="Cui Y."/>
            <person name="Zhang H."/>
            <person name="O'Toole P.W."/>
        </authorList>
    </citation>
    <scope>NUCLEOTIDE SEQUENCE [LARGE SCALE GENOMIC DNA]</scope>
    <source>
        <strain evidence="1 2">DSM 21376</strain>
    </source>
</reference>
<evidence type="ECO:0000313" key="2">
    <source>
        <dbReference type="Proteomes" id="UP000050961"/>
    </source>
</evidence>
<evidence type="ECO:0000313" key="1">
    <source>
        <dbReference type="EMBL" id="KRN07008.1"/>
    </source>
</evidence>
<accession>A0A0R2DSP5</accession>
<dbReference type="Proteomes" id="UP000050961">
    <property type="component" value="Unassembled WGS sequence"/>
</dbReference>
<dbReference type="EMBL" id="AYZF01000008">
    <property type="protein sequence ID" value="KRN07008.1"/>
    <property type="molecule type" value="Genomic_DNA"/>
</dbReference>
<organism evidence="1 2">
    <name type="scientific">Liquorilactobacillus sucicola DSM 21376 = JCM 15457</name>
    <dbReference type="NCBI Taxonomy" id="1423806"/>
    <lineage>
        <taxon>Bacteria</taxon>
        <taxon>Bacillati</taxon>
        <taxon>Bacillota</taxon>
        <taxon>Bacilli</taxon>
        <taxon>Lactobacillales</taxon>
        <taxon>Lactobacillaceae</taxon>
        <taxon>Liquorilactobacillus</taxon>
    </lineage>
</organism>
<dbReference type="PATRIC" id="fig|1423806.3.peg.584"/>
<proteinExistence type="predicted"/>
<sequence length="84" mass="9744">MLFSSLFNQVGFNGQKDGKDVDMELKLSALIGRWTLFTTQQYTNHSTELVYQNVRDIFLIPQDWINASTFAQTHKESLEDKNND</sequence>
<gene>
    <name evidence="1" type="ORF">FD15_GL000572</name>
</gene>
<dbReference type="AlphaFoldDB" id="A0A0R2DSP5"/>
<dbReference type="STRING" id="1423806.FD15_GL000572"/>
<protein>
    <submittedName>
        <fullName evidence="1">Uncharacterized protein</fullName>
    </submittedName>
</protein>
<name>A0A0R2DSP5_9LACO</name>